<name>A0A9D4S034_DREPO</name>
<dbReference type="Proteomes" id="UP000828390">
    <property type="component" value="Unassembled WGS sequence"/>
</dbReference>
<feature type="domain" description="Endonuclease/exonuclease/phosphatase" evidence="1">
    <location>
        <begin position="11"/>
        <end position="116"/>
    </location>
</feature>
<organism evidence="2 4">
    <name type="scientific">Dreissena polymorpha</name>
    <name type="common">Zebra mussel</name>
    <name type="synonym">Mytilus polymorpha</name>
    <dbReference type="NCBI Taxonomy" id="45954"/>
    <lineage>
        <taxon>Eukaryota</taxon>
        <taxon>Metazoa</taxon>
        <taxon>Spiralia</taxon>
        <taxon>Lophotrochozoa</taxon>
        <taxon>Mollusca</taxon>
        <taxon>Bivalvia</taxon>
        <taxon>Autobranchia</taxon>
        <taxon>Heteroconchia</taxon>
        <taxon>Euheterodonta</taxon>
        <taxon>Imparidentia</taxon>
        <taxon>Neoheterodontei</taxon>
        <taxon>Myida</taxon>
        <taxon>Dreissenoidea</taxon>
        <taxon>Dreissenidae</taxon>
        <taxon>Dreissena</taxon>
    </lineage>
</organism>
<reference evidence="2" key="2">
    <citation type="submission" date="2020-11" db="EMBL/GenBank/DDBJ databases">
        <authorList>
            <person name="McCartney M.A."/>
            <person name="Auch B."/>
            <person name="Kono T."/>
            <person name="Mallez S."/>
            <person name="Becker A."/>
            <person name="Gohl D.M."/>
            <person name="Silverstein K.A.T."/>
            <person name="Koren S."/>
            <person name="Bechman K.B."/>
            <person name="Herman A."/>
            <person name="Abrahante J.E."/>
            <person name="Garbe J."/>
        </authorList>
    </citation>
    <scope>NUCLEOTIDE SEQUENCE</scope>
    <source>
        <strain evidence="2">Duluth1</strain>
        <tissue evidence="2">Whole animal</tissue>
    </source>
</reference>
<dbReference type="InterPro" id="IPR036691">
    <property type="entry name" value="Endo/exonu/phosph_ase_sf"/>
</dbReference>
<dbReference type="EMBL" id="JAIWYP010000001">
    <property type="protein sequence ID" value="KAH3887504.1"/>
    <property type="molecule type" value="Genomic_DNA"/>
</dbReference>
<dbReference type="InterPro" id="IPR005135">
    <property type="entry name" value="Endo/exonuclease/phosphatase"/>
</dbReference>
<proteinExistence type="predicted"/>
<dbReference type="Gene3D" id="3.60.10.10">
    <property type="entry name" value="Endonuclease/exonuclease/phosphatase"/>
    <property type="match status" value="1"/>
</dbReference>
<comment type="caution">
    <text evidence="2">The sequence shown here is derived from an EMBL/GenBank/DDBJ whole genome shotgun (WGS) entry which is preliminary data.</text>
</comment>
<gene>
    <name evidence="2" type="ORF">DPMN_011521</name>
    <name evidence="3" type="ORF">DPMN_011522</name>
</gene>
<dbReference type="EMBL" id="JAIWYP010000001">
    <property type="protein sequence ID" value="KAH3887505.1"/>
    <property type="molecule type" value="Genomic_DNA"/>
</dbReference>
<evidence type="ECO:0000313" key="2">
    <source>
        <dbReference type="EMBL" id="KAH3887504.1"/>
    </source>
</evidence>
<reference evidence="2" key="1">
    <citation type="journal article" date="2019" name="bioRxiv">
        <title>The Genome of the Zebra Mussel, Dreissena polymorpha: A Resource for Invasive Species Research.</title>
        <authorList>
            <person name="McCartney M.A."/>
            <person name="Auch B."/>
            <person name="Kono T."/>
            <person name="Mallez S."/>
            <person name="Zhang Y."/>
            <person name="Obille A."/>
            <person name="Becker A."/>
            <person name="Abrahante J.E."/>
            <person name="Garbe J."/>
            <person name="Badalamenti J.P."/>
            <person name="Herman A."/>
            <person name="Mangelson H."/>
            <person name="Liachko I."/>
            <person name="Sullivan S."/>
            <person name="Sone E.D."/>
            <person name="Koren S."/>
            <person name="Silverstein K.A.T."/>
            <person name="Beckman K.B."/>
            <person name="Gohl D.M."/>
        </authorList>
    </citation>
    <scope>NUCLEOTIDE SEQUENCE</scope>
    <source>
        <strain evidence="2">Duluth1</strain>
        <tissue evidence="2">Whole animal</tissue>
    </source>
</reference>
<keyword evidence="4" id="KW-1185">Reference proteome</keyword>
<dbReference type="GO" id="GO:0003824">
    <property type="term" value="F:catalytic activity"/>
    <property type="evidence" value="ECO:0007669"/>
    <property type="project" value="InterPro"/>
</dbReference>
<evidence type="ECO:0000313" key="3">
    <source>
        <dbReference type="EMBL" id="KAH3887505.1"/>
    </source>
</evidence>
<dbReference type="Pfam" id="PF14529">
    <property type="entry name" value="Exo_endo_phos_2"/>
    <property type="match status" value="1"/>
</dbReference>
<protein>
    <recommendedName>
        <fullName evidence="1">Endonuclease/exonuclease/phosphatase domain-containing protein</fullName>
    </recommendedName>
</protein>
<dbReference type="SUPFAM" id="SSF56219">
    <property type="entry name" value="DNase I-like"/>
    <property type="match status" value="1"/>
</dbReference>
<accession>A0A9D4S034</accession>
<dbReference type="AlphaFoldDB" id="A0A9D4S034"/>
<evidence type="ECO:0000259" key="1">
    <source>
        <dbReference type="Pfam" id="PF14529"/>
    </source>
</evidence>
<sequence>MPSTSKNSDEEYKEMLIELEECLEIYKDSHEVILCGDMNASMQRATGRDHLLHNFIKETQLTMTEKQCEANTFFHHNGKFTSKIDYFFVQDTNGLNIENIHVHEMNCLNCSDHTLIAMTLKTNITRKNRKTKKSHYTAKTKWEKCDVNTYRKEIKRKTNDFYNLGKKSTVRDKVKYVIDALHTAAKHSIPNYMKLKRLKRTGRGIWNPQIGRSSKEAKITFNKWKNSNRTCSATKLELKQ</sequence>
<evidence type="ECO:0000313" key="4">
    <source>
        <dbReference type="Proteomes" id="UP000828390"/>
    </source>
</evidence>